<evidence type="ECO:0000313" key="1">
    <source>
        <dbReference type="EMBL" id="MFD3394238.1"/>
    </source>
</evidence>
<name>A0ABW6DE83_9BACT</name>
<dbReference type="RefSeq" id="WP_377983122.1">
    <property type="nucleotide sequence ID" value="NZ_JBBKXZ010000002.1"/>
</dbReference>
<proteinExistence type="predicted"/>
<dbReference type="EMBL" id="JBBKXZ010000002">
    <property type="protein sequence ID" value="MFD3394238.1"/>
    <property type="molecule type" value="Genomic_DNA"/>
</dbReference>
<accession>A0ABW6DE83</accession>
<organism evidence="1 2">
    <name type="scientific">Aquirufa avitistagni</name>
    <dbReference type="NCBI Taxonomy" id="3104728"/>
    <lineage>
        <taxon>Bacteria</taxon>
        <taxon>Pseudomonadati</taxon>
        <taxon>Bacteroidota</taxon>
        <taxon>Cytophagia</taxon>
        <taxon>Cytophagales</taxon>
        <taxon>Flectobacillaceae</taxon>
        <taxon>Aquirufa</taxon>
    </lineage>
</organism>
<evidence type="ECO:0000313" key="2">
    <source>
        <dbReference type="Proteomes" id="UP001598138"/>
    </source>
</evidence>
<protein>
    <recommendedName>
        <fullName evidence="3">PE-PGRS family protein</fullName>
    </recommendedName>
</protein>
<keyword evidence="2" id="KW-1185">Reference proteome</keyword>
<comment type="caution">
    <text evidence="1">The sequence shown here is derived from an EMBL/GenBank/DDBJ whole genome shotgun (WGS) entry which is preliminary data.</text>
</comment>
<gene>
    <name evidence="1" type="ORF">U0R10_06370</name>
</gene>
<reference evidence="1 2" key="1">
    <citation type="submission" date="2024-03" db="EMBL/GenBank/DDBJ databases">
        <title>Aquirufa genome sequencing.</title>
        <authorList>
            <person name="Pitt A."/>
            <person name="Hahn M.W."/>
        </authorList>
    </citation>
    <scope>NUCLEOTIDE SEQUENCE [LARGE SCALE GENOMIC DNA]</scope>
    <source>
        <strain evidence="1 2">OSTEICH-129V</strain>
    </source>
</reference>
<evidence type="ECO:0008006" key="3">
    <source>
        <dbReference type="Google" id="ProtNLM"/>
    </source>
</evidence>
<sequence length="314" mass="35510">MRLHSQLRLVLVGVLIWASQSFYVNNPKLSGTSFGVTQDLGVISNLELDEASGMVASWRNPNSYWVINDSEDLNRIFLVDQAGQGKVEFLINGLRNRDWEALGRWQNSTGQTYIYIADIGDNAGNQSVYSIHRFLEPSLTLSNPLTRVINGTQTIHFQLPDGSRDLECLLVDQVSGDMFLISKREDSKHLYRIPAEAFVYEKKLHEAEFIRELNFSVPTSNLAILKQLYFITGGDVAVTNEEILIRNYLEIYYWKKSKNESIADALRRKPQVVPSALEPQGEAVAFDRNGNGYSTISELASQTSPVHIFYTPKK</sequence>
<dbReference type="Proteomes" id="UP001598138">
    <property type="component" value="Unassembled WGS sequence"/>
</dbReference>